<keyword evidence="4" id="KW-1185">Reference proteome</keyword>
<evidence type="ECO:0000259" key="2">
    <source>
        <dbReference type="Pfam" id="PF14470"/>
    </source>
</evidence>
<feature type="region of interest" description="Disordered" evidence="1">
    <location>
        <begin position="46"/>
        <end position="74"/>
    </location>
</feature>
<evidence type="ECO:0000313" key="4">
    <source>
        <dbReference type="Proteomes" id="UP001387364"/>
    </source>
</evidence>
<sequence>MGIYRSICYKVEDVFIKLLTKGQDPVAVKQKVTEFRTQKEALKLEKKKEAQAQSEERKKIQEAKRAEKERLAKEKAEQEHQATLALLSNFVAEEIHTYTDYEYRAVSKNPTFFKSVKDRVFEANEQGITFLECEYDKTKTKEYPGYLFVTNKRVWFVAKNMTMIDKFRYQTIYDVKWFKDGLMEKGLYIQYGKRRLEFDEIFDKDQMQRVANLILNLSSS</sequence>
<dbReference type="InterPro" id="IPR039519">
    <property type="entry name" value="YokE-like_PH"/>
</dbReference>
<dbReference type="EMBL" id="CP147404">
    <property type="protein sequence ID" value="WXB91914.1"/>
    <property type="molecule type" value="Genomic_DNA"/>
</dbReference>
<dbReference type="Pfam" id="PF14470">
    <property type="entry name" value="bPH_3"/>
    <property type="match status" value="1"/>
</dbReference>
<evidence type="ECO:0000313" key="3">
    <source>
        <dbReference type="EMBL" id="WXB91914.1"/>
    </source>
</evidence>
<dbReference type="Proteomes" id="UP001387364">
    <property type="component" value="Chromosome"/>
</dbReference>
<reference evidence="3 4" key="1">
    <citation type="submission" date="2024-02" db="EMBL/GenBank/DDBJ databases">
        <title>Seven novel Bacillus-like species.</title>
        <authorList>
            <person name="Liu G."/>
        </authorList>
    </citation>
    <scope>NUCLEOTIDE SEQUENCE [LARGE SCALE GENOMIC DNA]</scope>
    <source>
        <strain evidence="3 4">FJAT-52991</strain>
    </source>
</reference>
<organism evidence="3 4">
    <name type="scientific">Bacillus kandeliae</name>
    <dbReference type="NCBI Taxonomy" id="3129297"/>
    <lineage>
        <taxon>Bacteria</taxon>
        <taxon>Bacillati</taxon>
        <taxon>Bacillota</taxon>
        <taxon>Bacilli</taxon>
        <taxon>Bacillales</taxon>
        <taxon>Bacillaceae</taxon>
        <taxon>Bacillus</taxon>
    </lineage>
</organism>
<gene>
    <name evidence="3" type="ORF">WDJ61_11625</name>
</gene>
<protein>
    <submittedName>
        <fullName evidence="3">PH domain-containing protein</fullName>
    </submittedName>
</protein>
<name>A0ABZ2N2G8_9BACI</name>
<proteinExistence type="predicted"/>
<feature type="domain" description="YokE-like PH" evidence="2">
    <location>
        <begin position="137"/>
        <end position="214"/>
    </location>
</feature>
<accession>A0ABZ2N2G8</accession>
<evidence type="ECO:0000256" key="1">
    <source>
        <dbReference type="SAM" id="MobiDB-lite"/>
    </source>
</evidence>
<dbReference type="RefSeq" id="WP_338749880.1">
    <property type="nucleotide sequence ID" value="NZ_CP147404.1"/>
</dbReference>